<dbReference type="InterPro" id="IPR036291">
    <property type="entry name" value="NAD(P)-bd_dom_sf"/>
</dbReference>
<dbReference type="SUPFAM" id="SSF51735">
    <property type="entry name" value="NAD(P)-binding Rossmann-fold domains"/>
    <property type="match status" value="1"/>
</dbReference>
<dbReference type="InterPro" id="IPR002347">
    <property type="entry name" value="SDR_fam"/>
</dbReference>
<dbReference type="AlphaFoldDB" id="A0A820P9A2"/>
<dbReference type="Proteomes" id="UP000663874">
    <property type="component" value="Unassembled WGS sequence"/>
</dbReference>
<feature type="non-terminal residue" evidence="1">
    <location>
        <position position="1"/>
    </location>
</feature>
<evidence type="ECO:0000313" key="2">
    <source>
        <dbReference type="Proteomes" id="UP000663874"/>
    </source>
</evidence>
<organism evidence="1 2">
    <name type="scientific">Rotaria sordida</name>
    <dbReference type="NCBI Taxonomy" id="392033"/>
    <lineage>
        <taxon>Eukaryota</taxon>
        <taxon>Metazoa</taxon>
        <taxon>Spiralia</taxon>
        <taxon>Gnathifera</taxon>
        <taxon>Rotifera</taxon>
        <taxon>Eurotatoria</taxon>
        <taxon>Bdelloidea</taxon>
        <taxon>Philodinida</taxon>
        <taxon>Philodinidae</taxon>
        <taxon>Rotaria</taxon>
    </lineage>
</organism>
<dbReference type="Pfam" id="PF00106">
    <property type="entry name" value="adh_short"/>
    <property type="match status" value="1"/>
</dbReference>
<gene>
    <name evidence="1" type="ORF">FNK824_LOCUS43948</name>
</gene>
<evidence type="ECO:0000313" key="1">
    <source>
        <dbReference type="EMBL" id="CAF4400920.1"/>
    </source>
</evidence>
<sequence>QLGKKGICVLFCSNDENKFERIIKKLNDDDIEPKFIILNTVDFKTIDEVIEKIDEQCGKLDMLINVGILLDNNQFKINTILYEGFEARESFDILTVSQAFIPLLQKSPSSCVINVYGEMSDYGFDMKLWTRLLHDYSANFE</sequence>
<dbReference type="EMBL" id="CAJOBE010065903">
    <property type="protein sequence ID" value="CAF4400920.1"/>
    <property type="molecule type" value="Genomic_DNA"/>
</dbReference>
<feature type="non-terminal residue" evidence="1">
    <location>
        <position position="141"/>
    </location>
</feature>
<comment type="caution">
    <text evidence="1">The sequence shown here is derived from an EMBL/GenBank/DDBJ whole genome shotgun (WGS) entry which is preliminary data.</text>
</comment>
<name>A0A820P9A2_9BILA</name>
<dbReference type="Gene3D" id="3.40.50.720">
    <property type="entry name" value="NAD(P)-binding Rossmann-like Domain"/>
    <property type="match status" value="1"/>
</dbReference>
<accession>A0A820P9A2</accession>
<reference evidence="1" key="1">
    <citation type="submission" date="2021-02" db="EMBL/GenBank/DDBJ databases">
        <authorList>
            <person name="Nowell W R."/>
        </authorList>
    </citation>
    <scope>NUCLEOTIDE SEQUENCE</scope>
</reference>
<protein>
    <submittedName>
        <fullName evidence="1">Uncharacterized protein</fullName>
    </submittedName>
</protein>
<proteinExistence type="predicted"/>